<reference evidence="12 13" key="1">
    <citation type="submission" date="2023-04" db="EMBL/GenBank/DDBJ databases">
        <title>Draft genome sequence of acteroides sedimenti strain YN3PY1.</title>
        <authorList>
            <person name="Yoshida N."/>
        </authorList>
    </citation>
    <scope>NUCLEOTIDE SEQUENCE [LARGE SCALE GENOMIC DNA]</scope>
    <source>
        <strain evidence="12 13">YN3PY1</strain>
    </source>
</reference>
<evidence type="ECO:0000259" key="11">
    <source>
        <dbReference type="Pfam" id="PF03449"/>
    </source>
</evidence>
<dbReference type="RefSeq" id="WP_353330629.1">
    <property type="nucleotide sequence ID" value="NZ_AP028055.1"/>
</dbReference>
<dbReference type="PROSITE" id="PS00829">
    <property type="entry name" value="GREAB_1"/>
    <property type="match status" value="1"/>
</dbReference>
<dbReference type="GO" id="GO:0003746">
    <property type="term" value="F:translation elongation factor activity"/>
    <property type="evidence" value="ECO:0007669"/>
    <property type="project" value="UniProtKB-KW"/>
</dbReference>
<dbReference type="InterPro" id="IPR023459">
    <property type="entry name" value="Tscrpt_elong_fac_GreA/B_fam"/>
</dbReference>
<organism evidence="12 13">
    <name type="scientific">Bacteroides sedimenti</name>
    <dbReference type="NCBI Taxonomy" id="2136147"/>
    <lineage>
        <taxon>Bacteria</taxon>
        <taxon>Pseudomonadati</taxon>
        <taxon>Bacteroidota</taxon>
        <taxon>Bacteroidia</taxon>
        <taxon>Bacteroidales</taxon>
        <taxon>Bacteroidaceae</taxon>
        <taxon>Bacteroides</taxon>
    </lineage>
</organism>
<dbReference type="PANTHER" id="PTHR30437:SF4">
    <property type="entry name" value="TRANSCRIPTION ELONGATION FACTOR GREA"/>
    <property type="match status" value="1"/>
</dbReference>
<keyword evidence="12" id="KW-0648">Protein biosynthesis</keyword>
<evidence type="ECO:0000256" key="6">
    <source>
        <dbReference type="ARBA" id="ARBA00024916"/>
    </source>
</evidence>
<evidence type="ECO:0000313" key="13">
    <source>
        <dbReference type="Proteomes" id="UP001496674"/>
    </source>
</evidence>
<dbReference type="NCBIfam" id="TIGR01462">
    <property type="entry name" value="greA"/>
    <property type="match status" value="1"/>
</dbReference>
<dbReference type="SUPFAM" id="SSF54534">
    <property type="entry name" value="FKBP-like"/>
    <property type="match status" value="1"/>
</dbReference>
<protein>
    <recommendedName>
        <fullName evidence="2 8">Transcription elongation factor GreA</fullName>
    </recommendedName>
    <alternativeName>
        <fullName evidence="7 8">Transcript cleavage factor GreA</fullName>
    </alternativeName>
</protein>
<feature type="domain" description="Transcription elongation factor GreA/GreB N-terminal" evidence="11">
    <location>
        <begin position="3"/>
        <end position="72"/>
    </location>
</feature>
<keyword evidence="5 8" id="KW-0804">Transcription</keyword>
<dbReference type="SUPFAM" id="SSF46557">
    <property type="entry name" value="GreA transcript cleavage protein, N-terminal domain"/>
    <property type="match status" value="1"/>
</dbReference>
<dbReference type="NCBIfam" id="NF001261">
    <property type="entry name" value="PRK00226.1-2"/>
    <property type="match status" value="1"/>
</dbReference>
<dbReference type="Gene3D" id="1.10.287.180">
    <property type="entry name" value="Transcription elongation factor, GreA/GreB, N-terminal domain"/>
    <property type="match status" value="1"/>
</dbReference>
<evidence type="ECO:0000256" key="9">
    <source>
        <dbReference type="RuleBase" id="RU000556"/>
    </source>
</evidence>
<dbReference type="InterPro" id="IPR028624">
    <property type="entry name" value="Tscrpt_elong_fac_GreA/B"/>
</dbReference>
<dbReference type="InterPro" id="IPR018151">
    <property type="entry name" value="TF_GreA/GreB_CS"/>
</dbReference>
<comment type="similarity">
    <text evidence="1 8 9">Belongs to the GreA/GreB family.</text>
</comment>
<keyword evidence="12" id="KW-0251">Elongation factor</keyword>
<name>A0ABM8IJM2_9BACE</name>
<evidence type="ECO:0000256" key="7">
    <source>
        <dbReference type="ARBA" id="ARBA00030776"/>
    </source>
</evidence>
<dbReference type="EMBL" id="AP028055">
    <property type="protein sequence ID" value="BEG99806.1"/>
    <property type="molecule type" value="Genomic_DNA"/>
</dbReference>
<evidence type="ECO:0000256" key="1">
    <source>
        <dbReference type="ARBA" id="ARBA00008213"/>
    </source>
</evidence>
<dbReference type="InterPro" id="IPR022691">
    <property type="entry name" value="Tscrpt_elong_fac_GreA/B_N"/>
</dbReference>
<evidence type="ECO:0000259" key="10">
    <source>
        <dbReference type="Pfam" id="PF01272"/>
    </source>
</evidence>
<gene>
    <name evidence="8 12" type="primary">greA</name>
    <name evidence="12" type="ORF">BSYN_20710</name>
</gene>
<dbReference type="Proteomes" id="UP001496674">
    <property type="component" value="Chromosome"/>
</dbReference>
<dbReference type="HAMAP" id="MF_00105">
    <property type="entry name" value="GreA_GreB"/>
    <property type="match status" value="1"/>
</dbReference>
<keyword evidence="3 8" id="KW-0805">Transcription regulation</keyword>
<dbReference type="InterPro" id="IPR036953">
    <property type="entry name" value="GreA/GreB_C_sf"/>
</dbReference>
<evidence type="ECO:0000256" key="2">
    <source>
        <dbReference type="ARBA" id="ARBA00013729"/>
    </source>
</evidence>
<evidence type="ECO:0000256" key="8">
    <source>
        <dbReference type="HAMAP-Rule" id="MF_00105"/>
    </source>
</evidence>
<comment type="function">
    <text evidence="6 8 9">Necessary for efficient RNA polymerase transcription elongation past template-encoded arresting sites. The arresting sites in DNA have the property of trapping a certain fraction of elongating RNA polymerases that pass through, resulting in locked ternary complexes. Cleavage of the nascent transcript by cleavage factors such as GreA or GreB allows the resumption of elongation from the new 3'terminus. GreA releases sequences of 2 to 3 nucleotides.</text>
</comment>
<keyword evidence="13" id="KW-1185">Reference proteome</keyword>
<evidence type="ECO:0000256" key="4">
    <source>
        <dbReference type="ARBA" id="ARBA00023125"/>
    </source>
</evidence>
<dbReference type="Pfam" id="PF01272">
    <property type="entry name" value="GreA_GreB"/>
    <property type="match status" value="1"/>
</dbReference>
<evidence type="ECO:0000313" key="12">
    <source>
        <dbReference type="EMBL" id="BEG99806.1"/>
    </source>
</evidence>
<dbReference type="NCBIfam" id="NF001263">
    <property type="entry name" value="PRK00226.1-4"/>
    <property type="match status" value="1"/>
</dbReference>
<evidence type="ECO:0000256" key="3">
    <source>
        <dbReference type="ARBA" id="ARBA00023015"/>
    </source>
</evidence>
<dbReference type="PANTHER" id="PTHR30437">
    <property type="entry name" value="TRANSCRIPTION ELONGATION FACTOR GREA"/>
    <property type="match status" value="1"/>
</dbReference>
<keyword evidence="4 8" id="KW-0238">DNA-binding</keyword>
<feature type="domain" description="Transcription elongation factor GreA/GreB C-terminal" evidence="10">
    <location>
        <begin position="80"/>
        <end position="153"/>
    </location>
</feature>
<dbReference type="InterPro" id="IPR001437">
    <property type="entry name" value="Tscrpt_elong_fac_GreA/B_C"/>
</dbReference>
<evidence type="ECO:0000256" key="5">
    <source>
        <dbReference type="ARBA" id="ARBA00023163"/>
    </source>
</evidence>
<dbReference type="Gene3D" id="3.10.50.30">
    <property type="entry name" value="Transcription elongation factor, GreA/GreB, C-terminal domain"/>
    <property type="match status" value="1"/>
</dbReference>
<accession>A0ABM8IJM2</accession>
<dbReference type="InterPro" id="IPR036805">
    <property type="entry name" value="Tscrpt_elong_fac_GreA/B_N_sf"/>
</dbReference>
<dbReference type="PIRSF" id="PIRSF006092">
    <property type="entry name" value="GreA_GreB"/>
    <property type="match status" value="1"/>
</dbReference>
<dbReference type="InterPro" id="IPR006359">
    <property type="entry name" value="Tscrpt_elong_fac_GreA"/>
</dbReference>
<sequence length="154" mass="17044">MAYMSEEGYKKLVEELRILETVNRPEISRQIAEARDKGDLSENAEYDAAKEAQGMLEMKINQLKTIISSAKIIDESKLKTDSVQILNKVELKNLKNGMKMKYTIVSESEANLKEGKLSVKTPIAQGLLGKKVGDVAHIAVPQGNISLEVLNISL</sequence>
<dbReference type="Pfam" id="PF03449">
    <property type="entry name" value="GreA_GreB_N"/>
    <property type="match status" value="1"/>
</dbReference>
<proteinExistence type="inferred from homology"/>